<keyword evidence="2" id="KW-1185">Reference proteome</keyword>
<protein>
    <submittedName>
        <fullName evidence="3">Uncharacterized protein LOC105423903</fullName>
    </submittedName>
</protein>
<reference evidence="3" key="1">
    <citation type="submission" date="2025-08" db="UniProtKB">
        <authorList>
            <consortium name="RefSeq"/>
        </authorList>
    </citation>
    <scope>IDENTIFICATION</scope>
</reference>
<dbReference type="GeneID" id="105423903"/>
<evidence type="ECO:0000313" key="3">
    <source>
        <dbReference type="RefSeq" id="XP_011632170.1"/>
    </source>
</evidence>
<sequence length="266" mass="28403">MFDDEESQTHLLSLVPVKATVNLNTGHNNAHSVSLGASGIDGISLSESDSYNRPAGSPISVSKSVSAGLSGISTAGAKAYTDGDNDKTESHSFSFGQATATSFGVIENGQTITGAASSVGTSQSSATTGDNRGQSFSQAGAVSAQYPYRPTWNNVGPNNGPNDQYFNQPTFIVSRDETRPTLNIGVPGISIQEQKPTIHVSEWRPHHREFFRPSLSIEYQLHNSRNDPADRSSSFHVGSKDSKQGYYNSDIISDLAQTVGKLFDII</sequence>
<evidence type="ECO:0000256" key="1">
    <source>
        <dbReference type="SAM" id="MobiDB-lite"/>
    </source>
</evidence>
<gene>
    <name evidence="3" type="primary">LOC105423903</name>
</gene>
<proteinExistence type="predicted"/>
<feature type="region of interest" description="Disordered" evidence="1">
    <location>
        <begin position="116"/>
        <end position="135"/>
    </location>
</feature>
<dbReference type="OrthoDB" id="7552368at2759"/>
<dbReference type="AlphaFoldDB" id="A0A6I9WK98"/>
<dbReference type="Proteomes" id="UP000504615">
    <property type="component" value="Unplaced"/>
</dbReference>
<dbReference type="RefSeq" id="XP_011632170.1">
    <property type="nucleotide sequence ID" value="XM_011633868.2"/>
</dbReference>
<accession>A0A6I9WK98</accession>
<evidence type="ECO:0000313" key="2">
    <source>
        <dbReference type="Proteomes" id="UP000504615"/>
    </source>
</evidence>
<dbReference type="KEGG" id="pbar:105423903"/>
<name>A0A6I9WK98_9HYME</name>
<organism evidence="2 3">
    <name type="scientific">Pogonomyrmex barbatus</name>
    <name type="common">red harvester ant</name>
    <dbReference type="NCBI Taxonomy" id="144034"/>
    <lineage>
        <taxon>Eukaryota</taxon>
        <taxon>Metazoa</taxon>
        <taxon>Ecdysozoa</taxon>
        <taxon>Arthropoda</taxon>
        <taxon>Hexapoda</taxon>
        <taxon>Insecta</taxon>
        <taxon>Pterygota</taxon>
        <taxon>Neoptera</taxon>
        <taxon>Endopterygota</taxon>
        <taxon>Hymenoptera</taxon>
        <taxon>Apocrita</taxon>
        <taxon>Aculeata</taxon>
        <taxon>Formicoidea</taxon>
        <taxon>Formicidae</taxon>
        <taxon>Myrmicinae</taxon>
        <taxon>Pogonomyrmex</taxon>
    </lineage>
</organism>